<keyword evidence="3" id="KW-0808">Transferase</keyword>
<evidence type="ECO:0000313" key="4">
    <source>
        <dbReference type="Proteomes" id="UP000774570"/>
    </source>
</evidence>
<dbReference type="CDD" id="cd02440">
    <property type="entry name" value="AdoMet_MTases"/>
    <property type="match status" value="1"/>
</dbReference>
<dbReference type="Pfam" id="PF21302">
    <property type="entry name" value="Zn_ribbon_RlmA"/>
    <property type="match status" value="1"/>
</dbReference>
<sequence length="274" mass="28763">MLPDVVDHLVCPVCGAGLAITGRGLRCPEGHAFDIARQGYANLLPGGARPGTADTPEMVAARETFLGAGRFDALTGRIATLLTGRATVLDAGAGTGHYLAAVLDGTPGAAGIALDLSKHAARRAARAHPRIGAIVADLWRPLPVRTGSMHAVLNVFAPRNAAEYRRVLAPGGVLCTVTPTPRHFGPLVGELGLISVDAAKTDRTDRTLAGDFALTDREELETREPLGHAEIETLVGMGPSAHHIDAAELRRRIGALPDPFPVPLSFVISQYRPL</sequence>
<proteinExistence type="predicted"/>
<dbReference type="InterPro" id="IPR048647">
    <property type="entry name" value="RlmA_N"/>
</dbReference>
<name>A0ABS7G1L0_9ACTN</name>
<dbReference type="SUPFAM" id="SSF53335">
    <property type="entry name" value="S-adenosyl-L-methionine-dependent methyltransferases"/>
    <property type="match status" value="1"/>
</dbReference>
<comment type="caution">
    <text evidence="3">The sequence shown here is derived from an EMBL/GenBank/DDBJ whole genome shotgun (WGS) entry which is preliminary data.</text>
</comment>
<dbReference type="Proteomes" id="UP000774570">
    <property type="component" value="Unassembled WGS sequence"/>
</dbReference>
<dbReference type="PIRSF" id="PIRSF018249">
    <property type="entry name" value="MyrA_prd"/>
    <property type="match status" value="1"/>
</dbReference>
<keyword evidence="4" id="KW-1185">Reference proteome</keyword>
<dbReference type="InterPro" id="IPR041698">
    <property type="entry name" value="Methyltransf_25"/>
</dbReference>
<dbReference type="GO" id="GO:0008168">
    <property type="term" value="F:methyltransferase activity"/>
    <property type="evidence" value="ECO:0007669"/>
    <property type="project" value="UniProtKB-KW"/>
</dbReference>
<dbReference type="GO" id="GO:0032259">
    <property type="term" value="P:methylation"/>
    <property type="evidence" value="ECO:0007669"/>
    <property type="project" value="UniProtKB-KW"/>
</dbReference>
<accession>A0ABS7G1L0</accession>
<dbReference type="InterPro" id="IPR029063">
    <property type="entry name" value="SAM-dependent_MTases_sf"/>
</dbReference>
<protein>
    <submittedName>
        <fullName evidence="3">Methyltransferase domain-containing protein</fullName>
    </submittedName>
</protein>
<dbReference type="InterPro" id="IPR016718">
    <property type="entry name" value="rRNA_m1G-MeTrfase_A_prd"/>
</dbReference>
<organism evidence="3 4">
    <name type="scientific">Actinomadura parmotrematis</name>
    <dbReference type="NCBI Taxonomy" id="2864039"/>
    <lineage>
        <taxon>Bacteria</taxon>
        <taxon>Bacillati</taxon>
        <taxon>Actinomycetota</taxon>
        <taxon>Actinomycetes</taxon>
        <taxon>Streptosporangiales</taxon>
        <taxon>Thermomonosporaceae</taxon>
        <taxon>Actinomadura</taxon>
    </lineage>
</organism>
<evidence type="ECO:0000259" key="2">
    <source>
        <dbReference type="Pfam" id="PF21302"/>
    </source>
</evidence>
<dbReference type="Pfam" id="PF13649">
    <property type="entry name" value="Methyltransf_25"/>
    <property type="match status" value="1"/>
</dbReference>
<reference evidence="3 4" key="1">
    <citation type="submission" date="2021-07" db="EMBL/GenBank/DDBJ databases">
        <title>Actinomadura sp. PM05-2 isolated from lichen.</title>
        <authorList>
            <person name="Somphong A."/>
            <person name="Phongsopitanun W."/>
            <person name="Tanasupawat S."/>
            <person name="Peongsungnone V."/>
        </authorList>
    </citation>
    <scope>NUCLEOTIDE SEQUENCE [LARGE SCALE GENOMIC DNA]</scope>
    <source>
        <strain evidence="3 4">PM05-2</strain>
    </source>
</reference>
<feature type="domain" description="Methyltransferase" evidence="1">
    <location>
        <begin position="88"/>
        <end position="172"/>
    </location>
</feature>
<feature type="domain" description="23S rRNA (guanine(745)-N(1))-methyltransferase N-terminal" evidence="2">
    <location>
        <begin position="10"/>
        <end position="45"/>
    </location>
</feature>
<gene>
    <name evidence="3" type="ORF">K1Y72_27290</name>
</gene>
<keyword evidence="3" id="KW-0489">Methyltransferase</keyword>
<evidence type="ECO:0000259" key="1">
    <source>
        <dbReference type="Pfam" id="PF13649"/>
    </source>
</evidence>
<dbReference type="RefSeq" id="WP_220169346.1">
    <property type="nucleotide sequence ID" value="NZ_JAIBOA010000021.1"/>
</dbReference>
<dbReference type="EMBL" id="JAIBOA010000021">
    <property type="protein sequence ID" value="MBW8486105.1"/>
    <property type="molecule type" value="Genomic_DNA"/>
</dbReference>
<evidence type="ECO:0000313" key="3">
    <source>
        <dbReference type="EMBL" id="MBW8486105.1"/>
    </source>
</evidence>
<dbReference type="Gene3D" id="3.40.50.150">
    <property type="entry name" value="Vaccinia Virus protein VP39"/>
    <property type="match status" value="1"/>
</dbReference>